<dbReference type="SUPFAM" id="SSF56037">
    <property type="entry name" value="PheT/TilS domain"/>
    <property type="match status" value="1"/>
</dbReference>
<dbReference type="InterPro" id="IPR002547">
    <property type="entry name" value="tRNA-bd_dom"/>
</dbReference>
<evidence type="ECO:0000256" key="12">
    <source>
        <dbReference type="ARBA" id="ARBA00022917"/>
    </source>
</evidence>
<evidence type="ECO:0000256" key="10">
    <source>
        <dbReference type="ARBA" id="ARBA00022842"/>
    </source>
</evidence>
<dbReference type="PROSITE" id="PS50886">
    <property type="entry name" value="TRBD"/>
    <property type="match status" value="1"/>
</dbReference>
<accession>A0A368EIL8</accession>
<dbReference type="GO" id="GO:0000287">
    <property type="term" value="F:magnesium ion binding"/>
    <property type="evidence" value="ECO:0007669"/>
    <property type="project" value="UniProtKB-UniRule"/>
</dbReference>
<dbReference type="InterPro" id="IPR020825">
    <property type="entry name" value="Phe-tRNA_synthase-like_B3/B4"/>
</dbReference>
<evidence type="ECO:0000313" key="20">
    <source>
        <dbReference type="EMBL" id="RCL84193.1"/>
    </source>
</evidence>
<evidence type="ECO:0000259" key="17">
    <source>
        <dbReference type="PROSITE" id="PS50886"/>
    </source>
</evidence>
<evidence type="ECO:0000259" key="19">
    <source>
        <dbReference type="PROSITE" id="PS51483"/>
    </source>
</evidence>
<keyword evidence="4 15" id="KW-0963">Cytoplasm</keyword>
<feature type="binding site" evidence="15">
    <location>
        <position position="463"/>
    </location>
    <ligand>
        <name>Mg(2+)</name>
        <dbReference type="ChEBI" id="CHEBI:18420"/>
        <note>shared with alpha subunit</note>
    </ligand>
</feature>
<dbReference type="CDD" id="cd02796">
    <property type="entry name" value="tRNA_bind_bactPheRS"/>
    <property type="match status" value="1"/>
</dbReference>
<dbReference type="Gene3D" id="3.30.56.10">
    <property type="match status" value="2"/>
</dbReference>
<evidence type="ECO:0000256" key="5">
    <source>
        <dbReference type="ARBA" id="ARBA00022555"/>
    </source>
</evidence>
<dbReference type="InterPro" id="IPR005147">
    <property type="entry name" value="tRNA_synthase_B5-dom"/>
</dbReference>
<dbReference type="GO" id="GO:0005524">
    <property type="term" value="F:ATP binding"/>
    <property type="evidence" value="ECO:0007669"/>
    <property type="project" value="UniProtKB-UniRule"/>
</dbReference>
<comment type="cofactor">
    <cofactor evidence="15">
        <name>Mg(2+)</name>
        <dbReference type="ChEBI" id="CHEBI:18420"/>
    </cofactor>
    <text evidence="15">Binds 2 magnesium ions per tetramer.</text>
</comment>
<keyword evidence="11 16" id="KW-0694">RNA-binding</keyword>
<keyword evidence="6 15" id="KW-0436">Ligase</keyword>
<dbReference type="NCBIfam" id="TIGR00472">
    <property type="entry name" value="pheT_bact"/>
    <property type="match status" value="1"/>
</dbReference>
<evidence type="ECO:0000256" key="1">
    <source>
        <dbReference type="ARBA" id="ARBA00004496"/>
    </source>
</evidence>
<evidence type="ECO:0000256" key="3">
    <source>
        <dbReference type="ARBA" id="ARBA00011209"/>
    </source>
</evidence>
<dbReference type="InterPro" id="IPR005146">
    <property type="entry name" value="B3/B4_tRNA-bd"/>
</dbReference>
<dbReference type="GO" id="GO:0000049">
    <property type="term" value="F:tRNA binding"/>
    <property type="evidence" value="ECO:0007669"/>
    <property type="project" value="UniProtKB-UniRule"/>
</dbReference>
<dbReference type="SUPFAM" id="SSF55681">
    <property type="entry name" value="Class II aaRS and biotin synthetases"/>
    <property type="match status" value="1"/>
</dbReference>
<dbReference type="InterPro" id="IPR009061">
    <property type="entry name" value="DNA-bd_dom_put_sf"/>
</dbReference>
<dbReference type="CDD" id="cd00769">
    <property type="entry name" value="PheRS_beta_core"/>
    <property type="match status" value="1"/>
</dbReference>
<dbReference type="SMART" id="SM00873">
    <property type="entry name" value="B3_4"/>
    <property type="match status" value="1"/>
</dbReference>
<comment type="similarity">
    <text evidence="2 15">Belongs to the phenylalanyl-tRNA synthetase beta subunit family. Type 1 subfamily.</text>
</comment>
<evidence type="ECO:0000256" key="16">
    <source>
        <dbReference type="PROSITE-ProRule" id="PRU00209"/>
    </source>
</evidence>
<feature type="binding site" evidence="15">
    <location>
        <position position="454"/>
    </location>
    <ligand>
        <name>Mg(2+)</name>
        <dbReference type="ChEBI" id="CHEBI:18420"/>
        <note>shared with alpha subunit</note>
    </ligand>
</feature>
<dbReference type="SUPFAM" id="SSF54991">
    <property type="entry name" value="Anticodon-binding domain of PheRS"/>
    <property type="match status" value="1"/>
</dbReference>
<keyword evidence="13 15" id="KW-0030">Aminoacyl-tRNA synthetase</keyword>
<dbReference type="Pfam" id="PF17759">
    <property type="entry name" value="tRNA_synthFbeta"/>
    <property type="match status" value="1"/>
</dbReference>
<dbReference type="GO" id="GO:0006432">
    <property type="term" value="P:phenylalanyl-tRNA aminoacylation"/>
    <property type="evidence" value="ECO:0007669"/>
    <property type="project" value="UniProtKB-UniRule"/>
</dbReference>
<evidence type="ECO:0000256" key="11">
    <source>
        <dbReference type="ARBA" id="ARBA00022884"/>
    </source>
</evidence>
<protein>
    <recommendedName>
        <fullName evidence="15">Phenylalanine--tRNA ligase beta subunit</fullName>
        <ecNumber evidence="15">6.1.1.20</ecNumber>
    </recommendedName>
    <alternativeName>
        <fullName evidence="15">Phenylalanyl-tRNA synthetase beta subunit</fullName>
        <shortName evidence="15">PheRS</shortName>
    </alternativeName>
</protein>
<dbReference type="GO" id="GO:0009328">
    <property type="term" value="C:phenylalanine-tRNA ligase complex"/>
    <property type="evidence" value="ECO:0007669"/>
    <property type="project" value="TreeGrafter"/>
</dbReference>
<dbReference type="Gene3D" id="3.50.40.10">
    <property type="entry name" value="Phenylalanyl-trna Synthetase, Chain B, domain 3"/>
    <property type="match status" value="1"/>
</dbReference>
<dbReference type="Pfam" id="PF03484">
    <property type="entry name" value="B5"/>
    <property type="match status" value="1"/>
</dbReference>
<evidence type="ECO:0000313" key="21">
    <source>
        <dbReference type="Proteomes" id="UP000252289"/>
    </source>
</evidence>
<organism evidence="20 21">
    <name type="scientific">PS1 clade bacterium</name>
    <dbReference type="NCBI Taxonomy" id="2175152"/>
    <lineage>
        <taxon>Bacteria</taxon>
        <taxon>Pseudomonadati</taxon>
        <taxon>Pseudomonadota</taxon>
        <taxon>Alphaproteobacteria</taxon>
        <taxon>PS1 clade</taxon>
    </lineage>
</organism>
<dbReference type="Pfam" id="PF01588">
    <property type="entry name" value="tRNA_bind"/>
    <property type="match status" value="1"/>
</dbReference>
<comment type="catalytic activity">
    <reaction evidence="14 15">
        <text>tRNA(Phe) + L-phenylalanine + ATP = L-phenylalanyl-tRNA(Phe) + AMP + diphosphate + H(+)</text>
        <dbReference type="Rhea" id="RHEA:19413"/>
        <dbReference type="Rhea" id="RHEA-COMP:9668"/>
        <dbReference type="Rhea" id="RHEA-COMP:9699"/>
        <dbReference type="ChEBI" id="CHEBI:15378"/>
        <dbReference type="ChEBI" id="CHEBI:30616"/>
        <dbReference type="ChEBI" id="CHEBI:33019"/>
        <dbReference type="ChEBI" id="CHEBI:58095"/>
        <dbReference type="ChEBI" id="CHEBI:78442"/>
        <dbReference type="ChEBI" id="CHEBI:78531"/>
        <dbReference type="ChEBI" id="CHEBI:456215"/>
        <dbReference type="EC" id="6.1.1.20"/>
    </reaction>
</comment>
<dbReference type="Gene3D" id="3.30.70.380">
    <property type="entry name" value="Ferrodoxin-fold anticodon-binding domain"/>
    <property type="match status" value="1"/>
</dbReference>
<gene>
    <name evidence="15" type="primary">pheT</name>
    <name evidence="20" type="ORF">DBW64_04250</name>
</gene>
<evidence type="ECO:0000256" key="9">
    <source>
        <dbReference type="ARBA" id="ARBA00022840"/>
    </source>
</evidence>
<feature type="domain" description="TRNA-binding" evidence="17">
    <location>
        <begin position="39"/>
        <end position="148"/>
    </location>
</feature>
<feature type="domain" description="B5" evidence="19">
    <location>
        <begin position="401"/>
        <end position="476"/>
    </location>
</feature>
<dbReference type="SUPFAM" id="SSF46955">
    <property type="entry name" value="Putative DNA-binding domain"/>
    <property type="match status" value="1"/>
</dbReference>
<feature type="binding site" evidence="15">
    <location>
        <position position="464"/>
    </location>
    <ligand>
        <name>Mg(2+)</name>
        <dbReference type="ChEBI" id="CHEBI:18420"/>
        <note>shared with alpha subunit</note>
    </ligand>
</feature>
<dbReference type="PANTHER" id="PTHR10947">
    <property type="entry name" value="PHENYLALANYL-TRNA SYNTHETASE BETA CHAIN AND LEUCINE-RICH REPEAT-CONTAINING PROTEIN 47"/>
    <property type="match status" value="1"/>
</dbReference>
<dbReference type="Pfam" id="PF03147">
    <property type="entry name" value="FDX-ACB"/>
    <property type="match status" value="1"/>
</dbReference>
<dbReference type="InterPro" id="IPR005121">
    <property type="entry name" value="Fdx_antiC-bd"/>
</dbReference>
<dbReference type="Gene3D" id="2.40.50.140">
    <property type="entry name" value="Nucleic acid-binding proteins"/>
    <property type="match status" value="1"/>
</dbReference>
<dbReference type="InterPro" id="IPR012340">
    <property type="entry name" value="NA-bd_OB-fold"/>
</dbReference>
<evidence type="ECO:0000256" key="13">
    <source>
        <dbReference type="ARBA" id="ARBA00023146"/>
    </source>
</evidence>
<keyword evidence="12 15" id="KW-0648">Protein biosynthesis</keyword>
<dbReference type="AlphaFoldDB" id="A0A368EIL8"/>
<dbReference type="PROSITE" id="PS51447">
    <property type="entry name" value="FDX_ACB"/>
    <property type="match status" value="1"/>
</dbReference>
<evidence type="ECO:0000256" key="7">
    <source>
        <dbReference type="ARBA" id="ARBA00022723"/>
    </source>
</evidence>
<evidence type="ECO:0000256" key="15">
    <source>
        <dbReference type="HAMAP-Rule" id="MF_00283"/>
    </source>
</evidence>
<feature type="binding site" evidence="15">
    <location>
        <position position="460"/>
    </location>
    <ligand>
        <name>Mg(2+)</name>
        <dbReference type="ChEBI" id="CHEBI:18420"/>
        <note>shared with alpha subunit</note>
    </ligand>
</feature>
<keyword evidence="9 15" id="KW-0067">ATP-binding</keyword>
<comment type="subcellular location">
    <subcellularLocation>
        <location evidence="1 15">Cytoplasm</location>
    </subcellularLocation>
</comment>
<dbReference type="InterPro" id="IPR045864">
    <property type="entry name" value="aa-tRNA-synth_II/BPL/LPL"/>
</dbReference>
<dbReference type="InterPro" id="IPR004532">
    <property type="entry name" value="Phe-tRNA-ligase_IIc_bsu_bact"/>
</dbReference>
<feature type="domain" description="FDX-ACB" evidence="18">
    <location>
        <begin position="705"/>
        <end position="803"/>
    </location>
</feature>
<dbReference type="FunFam" id="3.30.56.10:FF:000002">
    <property type="entry name" value="Phenylalanine--tRNA ligase beta subunit"/>
    <property type="match status" value="1"/>
</dbReference>
<comment type="subunit">
    <text evidence="3 15">Tetramer of two alpha and two beta subunits.</text>
</comment>
<evidence type="ECO:0000256" key="6">
    <source>
        <dbReference type="ARBA" id="ARBA00022598"/>
    </source>
</evidence>
<dbReference type="HAMAP" id="MF_00283">
    <property type="entry name" value="Phe_tRNA_synth_beta1"/>
    <property type="match status" value="1"/>
</dbReference>
<dbReference type="GO" id="GO:0004826">
    <property type="term" value="F:phenylalanine-tRNA ligase activity"/>
    <property type="evidence" value="ECO:0007669"/>
    <property type="project" value="UniProtKB-UniRule"/>
</dbReference>
<evidence type="ECO:0000259" key="18">
    <source>
        <dbReference type="PROSITE" id="PS51447"/>
    </source>
</evidence>
<dbReference type="SMART" id="SM00874">
    <property type="entry name" value="B5"/>
    <property type="match status" value="1"/>
</dbReference>
<reference evidence="20 21" key="1">
    <citation type="journal article" date="2018" name="Microbiome">
        <title>Fine metagenomic profile of the Mediterranean stratified and mixed water columns revealed by assembly and recruitment.</title>
        <authorList>
            <person name="Haro-Moreno J.M."/>
            <person name="Lopez-Perez M."/>
            <person name="De La Torre J.R."/>
            <person name="Picazo A."/>
            <person name="Camacho A."/>
            <person name="Rodriguez-Valera F."/>
        </authorList>
    </citation>
    <scope>NUCLEOTIDE SEQUENCE [LARGE SCALE GENOMIC DNA]</scope>
    <source>
        <strain evidence="20">MED-G50</strain>
    </source>
</reference>
<dbReference type="FunFam" id="2.40.50.140:FF:000045">
    <property type="entry name" value="Phenylalanine--tRNA ligase beta subunit"/>
    <property type="match status" value="1"/>
</dbReference>
<evidence type="ECO:0000256" key="14">
    <source>
        <dbReference type="ARBA" id="ARBA00049255"/>
    </source>
</evidence>
<dbReference type="Proteomes" id="UP000252289">
    <property type="component" value="Unassembled WGS sequence"/>
</dbReference>
<sequence>MKFTLDWLHDHLETDATLDIICDTLNRIGLEVEEVIDPASKLAGFEVAEIVSTEQHPDADRLKICTVKSGQGEQKLVCGAPNARAGLKGILANEGAVIPANGMVLGKAKIRGVESRGMMCSLAELELSEDHDGIIELSENAVIGTPAAEALGNNGFAIDPVIEIAITPNRPDCLGVRGIARDLAAAGLGTLKSDTVQAASSDFESDIKIKVATPDCPVFAGRVIRGLKNGASPDWLSARLQAIGQRRINTLVDITNYISFDRGRPLHVYDVSRLSGTVTARAGQAGEKFMALDEESYEIDENDCVIADDKSVLGFGGVKGGLESGANEATTEVLVESAWFEPIAIANTGRRHGIDSDARYRFERGVDPQSVLPGLDQAVQMITQLCGGEVSSLIQAGDVPDNQQEIAFDPHRVKSLTGIDLTEDNIEDILLRLGFEVTRQKEKWQVKAPTWRPDVHGSADLVEEVTRIYGLDNVPSVPLPSDADITQAIQTQEQTRIALARRIMAGSGLTEAVTWSFIAEAVALKFGGHPALKLANPISSELSNMRPSLLPGLLQAAGRNVARGLSDFGLFEVGQVFTDAIPGGQETVVAALRYGHVKPRDWSGPAEPLNLFKIKADALTLLTAYGVQTESLQVLRDTPDWYHPGQSGVICRDPRTPLARFGALHPALLKDFDLDGPVMVCEIFPMAIPLPKKKPSRSKPVLSLSPYQAVRRDFAFEVAADLPADKLMKAARGADKKLISNVALFDAFTGSAEGAGALGEGMKSLAIEVTLSPMEATLTDAEIEAAADKIIQAVEKATGGKLRR</sequence>
<dbReference type="InterPro" id="IPR041616">
    <property type="entry name" value="PheRS_beta_core"/>
</dbReference>
<keyword evidence="5 16" id="KW-0820">tRNA-binding</keyword>
<keyword evidence="7 15" id="KW-0479">Metal-binding</keyword>
<dbReference type="InterPro" id="IPR033714">
    <property type="entry name" value="tRNA_bind_bactPheRS"/>
</dbReference>
<keyword evidence="8 15" id="KW-0547">Nucleotide-binding</keyword>
<comment type="caution">
    <text evidence="20">The sequence shown here is derived from an EMBL/GenBank/DDBJ whole genome shotgun (WGS) entry which is preliminary data.</text>
</comment>
<keyword evidence="10 15" id="KW-0460">Magnesium</keyword>
<dbReference type="PROSITE" id="PS51483">
    <property type="entry name" value="B5"/>
    <property type="match status" value="1"/>
</dbReference>
<dbReference type="PANTHER" id="PTHR10947:SF0">
    <property type="entry name" value="PHENYLALANINE--TRNA LIGASE BETA SUBUNIT"/>
    <property type="match status" value="1"/>
</dbReference>
<proteinExistence type="inferred from homology"/>
<evidence type="ECO:0000256" key="2">
    <source>
        <dbReference type="ARBA" id="ARBA00008653"/>
    </source>
</evidence>
<dbReference type="SUPFAM" id="SSF50249">
    <property type="entry name" value="Nucleic acid-binding proteins"/>
    <property type="match status" value="1"/>
</dbReference>
<name>A0A368EIL8_9PROT</name>
<dbReference type="SMART" id="SM00896">
    <property type="entry name" value="FDX-ACB"/>
    <property type="match status" value="1"/>
</dbReference>
<dbReference type="InterPro" id="IPR045060">
    <property type="entry name" value="Phe-tRNA-ligase_IIc_bsu"/>
</dbReference>
<evidence type="ECO:0000256" key="8">
    <source>
        <dbReference type="ARBA" id="ARBA00022741"/>
    </source>
</evidence>
<evidence type="ECO:0000256" key="4">
    <source>
        <dbReference type="ARBA" id="ARBA00022490"/>
    </source>
</evidence>
<dbReference type="EMBL" id="QOQK01000019">
    <property type="protein sequence ID" value="RCL84193.1"/>
    <property type="molecule type" value="Genomic_DNA"/>
</dbReference>
<dbReference type="NCBIfam" id="NF045760">
    <property type="entry name" value="YtpR"/>
    <property type="match status" value="1"/>
</dbReference>
<dbReference type="Gene3D" id="3.30.930.10">
    <property type="entry name" value="Bira Bifunctional Protein, Domain 2"/>
    <property type="match status" value="1"/>
</dbReference>
<dbReference type="EC" id="6.1.1.20" evidence="15"/>
<dbReference type="InterPro" id="IPR036690">
    <property type="entry name" value="Fdx_antiC-bd_sf"/>
</dbReference>
<dbReference type="Pfam" id="PF03483">
    <property type="entry name" value="B3_4"/>
    <property type="match status" value="1"/>
</dbReference>